<proteinExistence type="predicted"/>
<protein>
    <submittedName>
        <fullName evidence="2">Uncharacterized protein</fullName>
    </submittedName>
</protein>
<dbReference type="Proteomes" id="UP000030645">
    <property type="component" value="Unassembled WGS sequence"/>
</dbReference>
<keyword evidence="1" id="KW-0472">Membrane</keyword>
<feature type="transmembrane region" description="Helical" evidence="1">
    <location>
        <begin position="6"/>
        <end position="27"/>
    </location>
</feature>
<evidence type="ECO:0000256" key="1">
    <source>
        <dbReference type="SAM" id="Phobius"/>
    </source>
</evidence>
<keyword evidence="1" id="KW-0812">Transmembrane</keyword>
<evidence type="ECO:0000313" key="3">
    <source>
        <dbReference type="Proteomes" id="UP000030645"/>
    </source>
</evidence>
<organism evidence="2 3">
    <name type="scientific">Morus notabilis</name>
    <dbReference type="NCBI Taxonomy" id="981085"/>
    <lineage>
        <taxon>Eukaryota</taxon>
        <taxon>Viridiplantae</taxon>
        <taxon>Streptophyta</taxon>
        <taxon>Embryophyta</taxon>
        <taxon>Tracheophyta</taxon>
        <taxon>Spermatophyta</taxon>
        <taxon>Magnoliopsida</taxon>
        <taxon>eudicotyledons</taxon>
        <taxon>Gunneridae</taxon>
        <taxon>Pentapetalae</taxon>
        <taxon>rosids</taxon>
        <taxon>fabids</taxon>
        <taxon>Rosales</taxon>
        <taxon>Moraceae</taxon>
        <taxon>Moreae</taxon>
        <taxon>Morus</taxon>
    </lineage>
</organism>
<gene>
    <name evidence="2" type="ORF">L484_013475</name>
</gene>
<accession>W9QDW3</accession>
<sequence>MVRLGLPSWASFLASFVDSLFGFCLLFPSQVHGQRSEGQVHWQRTGRIRSSFLRLHKDIYCRTILELII</sequence>
<dbReference type="AlphaFoldDB" id="W9QDW3"/>
<keyword evidence="1" id="KW-1133">Transmembrane helix</keyword>
<keyword evidence="3" id="KW-1185">Reference proteome</keyword>
<name>W9QDW3_9ROSA</name>
<evidence type="ECO:0000313" key="2">
    <source>
        <dbReference type="EMBL" id="EXB29701.1"/>
    </source>
</evidence>
<dbReference type="EMBL" id="KE343446">
    <property type="protein sequence ID" value="EXB29701.1"/>
    <property type="molecule type" value="Genomic_DNA"/>
</dbReference>
<reference evidence="3" key="1">
    <citation type="submission" date="2013-01" db="EMBL/GenBank/DDBJ databases">
        <title>Draft Genome Sequence of a Mulberry Tree, Morus notabilis C.K. Schneid.</title>
        <authorList>
            <person name="He N."/>
            <person name="Zhao S."/>
        </authorList>
    </citation>
    <scope>NUCLEOTIDE SEQUENCE</scope>
</reference>